<feature type="domain" description="Sugar phosphate transporter" evidence="7">
    <location>
        <begin position="25"/>
        <end position="304"/>
    </location>
</feature>
<feature type="transmembrane region" description="Helical" evidence="6">
    <location>
        <begin position="260"/>
        <end position="281"/>
    </location>
</feature>
<evidence type="ECO:0000313" key="9">
    <source>
        <dbReference type="RefSeq" id="XP_027332116.1"/>
    </source>
</evidence>
<accession>A0A8B8JKW4</accession>
<evidence type="ECO:0000313" key="8">
    <source>
        <dbReference type="Proteomes" id="UP000694853"/>
    </source>
</evidence>
<dbReference type="OrthoDB" id="1358936at2759"/>
<keyword evidence="3 6" id="KW-1133">Transmembrane helix</keyword>
<evidence type="ECO:0000256" key="4">
    <source>
        <dbReference type="ARBA" id="ARBA00023136"/>
    </source>
</evidence>
<feature type="transmembrane region" description="Helical" evidence="6">
    <location>
        <begin position="81"/>
        <end position="100"/>
    </location>
</feature>
<name>A0A8B8JKW4_ABRPR</name>
<dbReference type="GO" id="GO:0016020">
    <property type="term" value="C:membrane"/>
    <property type="evidence" value="ECO:0007669"/>
    <property type="project" value="UniProtKB-SubCell"/>
</dbReference>
<proteinExistence type="predicted"/>
<evidence type="ECO:0000256" key="5">
    <source>
        <dbReference type="SAM" id="MobiDB-lite"/>
    </source>
</evidence>
<protein>
    <submittedName>
        <fullName evidence="9">GDP-fucose transporter 1</fullName>
    </submittedName>
</protein>
<dbReference type="Proteomes" id="UP000694853">
    <property type="component" value="Unplaced"/>
</dbReference>
<keyword evidence="4 6" id="KW-0472">Membrane</keyword>
<gene>
    <name evidence="9" type="primary">LOC113847303</name>
</gene>
<organism evidence="8 9">
    <name type="scientific">Abrus precatorius</name>
    <name type="common">Indian licorice</name>
    <name type="synonym">Glycine abrus</name>
    <dbReference type="NCBI Taxonomy" id="3816"/>
    <lineage>
        <taxon>Eukaryota</taxon>
        <taxon>Viridiplantae</taxon>
        <taxon>Streptophyta</taxon>
        <taxon>Embryophyta</taxon>
        <taxon>Tracheophyta</taxon>
        <taxon>Spermatophyta</taxon>
        <taxon>Magnoliopsida</taxon>
        <taxon>eudicotyledons</taxon>
        <taxon>Gunneridae</taxon>
        <taxon>Pentapetalae</taxon>
        <taxon>rosids</taxon>
        <taxon>fabids</taxon>
        <taxon>Fabales</taxon>
        <taxon>Fabaceae</taxon>
        <taxon>Papilionoideae</taxon>
        <taxon>50 kb inversion clade</taxon>
        <taxon>NPAAA clade</taxon>
        <taxon>indigoferoid/millettioid clade</taxon>
        <taxon>Abreae</taxon>
        <taxon>Abrus</taxon>
    </lineage>
</organism>
<dbReference type="KEGG" id="aprc:113847303"/>
<feature type="transmembrane region" description="Helical" evidence="6">
    <location>
        <begin position="287"/>
        <end position="304"/>
    </location>
</feature>
<feature type="transmembrane region" description="Helical" evidence="6">
    <location>
        <begin position="158"/>
        <end position="178"/>
    </location>
</feature>
<evidence type="ECO:0000256" key="1">
    <source>
        <dbReference type="ARBA" id="ARBA00004141"/>
    </source>
</evidence>
<feature type="transmembrane region" description="Helical" evidence="6">
    <location>
        <begin position="190"/>
        <end position="211"/>
    </location>
</feature>
<dbReference type="GeneID" id="113847303"/>
<evidence type="ECO:0000256" key="2">
    <source>
        <dbReference type="ARBA" id="ARBA00022692"/>
    </source>
</evidence>
<feature type="transmembrane region" description="Helical" evidence="6">
    <location>
        <begin position="20"/>
        <end position="38"/>
    </location>
</feature>
<keyword evidence="2 6" id="KW-0812">Transmembrane</keyword>
<sequence length="376" mass="41029">MSPIRMDPSKQQYYRTSGLVIGYALCSSLLAIINKYAITKFNYPGLLTALQYLTSALGVYLLGKLGFLHHDPFVLPTAKKFFPAALVFYLAIFTNTNLLRHANVDTFIVFRSLTPLLVALADTAFRNQPCPSNFTFFSLVVILAGAVGYVATDSAFTLTAYSWAFAYLVTITTEMVYIKHMVMNLGLNTWGFVLYNNLLSLMMAPFFWFLTGENVEVLAALRSGSGSLFEPTAFSAVALSCLFGLLISFFGFAARRAVSATAFTVTGVVNKFLTVAINVVIWDKHASPVGLVCLLFTIVGGVLYQQSVTGPGNAPAQRDVALVPKQSDVESNNGGGSDDYDDDLASEREGKGRRGLMQFSKTPSFKVTNCLSGKYY</sequence>
<feature type="transmembrane region" description="Helical" evidence="6">
    <location>
        <begin position="231"/>
        <end position="253"/>
    </location>
</feature>
<dbReference type="PANTHER" id="PTHR11132">
    <property type="entry name" value="SOLUTE CARRIER FAMILY 35"/>
    <property type="match status" value="1"/>
</dbReference>
<evidence type="ECO:0000256" key="6">
    <source>
        <dbReference type="SAM" id="Phobius"/>
    </source>
</evidence>
<reference evidence="9" key="2">
    <citation type="submission" date="2025-08" db="UniProtKB">
        <authorList>
            <consortium name="RefSeq"/>
        </authorList>
    </citation>
    <scope>IDENTIFICATION</scope>
    <source>
        <tissue evidence="9">Young leaves</tissue>
    </source>
</reference>
<feature type="transmembrane region" description="Helical" evidence="6">
    <location>
        <begin position="50"/>
        <end position="69"/>
    </location>
</feature>
<reference evidence="8" key="1">
    <citation type="journal article" date="2019" name="Toxins">
        <title>Detection of Abrin-Like and Prepropulchellin-Like Toxin Genes and Transcripts Using Whole Genome Sequencing and Full-Length Transcript Sequencing of Abrus precatorius.</title>
        <authorList>
            <person name="Hovde B.T."/>
            <person name="Daligault H.E."/>
            <person name="Hanschen E.R."/>
            <person name="Kunde Y.A."/>
            <person name="Johnson M.B."/>
            <person name="Starkenburg S.R."/>
            <person name="Johnson S.L."/>
        </authorList>
    </citation>
    <scope>NUCLEOTIDE SEQUENCE [LARGE SCALE GENOMIC DNA]</scope>
</reference>
<feature type="region of interest" description="Disordered" evidence="5">
    <location>
        <begin position="325"/>
        <end position="347"/>
    </location>
</feature>
<dbReference type="AlphaFoldDB" id="A0A8B8JKW4"/>
<feature type="transmembrane region" description="Helical" evidence="6">
    <location>
        <begin position="134"/>
        <end position="152"/>
    </location>
</feature>
<dbReference type="Pfam" id="PF03151">
    <property type="entry name" value="TPT"/>
    <property type="match status" value="1"/>
</dbReference>
<dbReference type="InterPro" id="IPR004853">
    <property type="entry name" value="Sugar_P_trans_dom"/>
</dbReference>
<dbReference type="InterPro" id="IPR050186">
    <property type="entry name" value="TPT_transporter"/>
</dbReference>
<evidence type="ECO:0000259" key="7">
    <source>
        <dbReference type="Pfam" id="PF03151"/>
    </source>
</evidence>
<evidence type="ECO:0000256" key="3">
    <source>
        <dbReference type="ARBA" id="ARBA00022989"/>
    </source>
</evidence>
<keyword evidence="8" id="KW-1185">Reference proteome</keyword>
<dbReference type="RefSeq" id="XP_027332116.1">
    <property type="nucleotide sequence ID" value="XM_027476315.1"/>
</dbReference>
<comment type="subcellular location">
    <subcellularLocation>
        <location evidence="1">Membrane</location>
        <topology evidence="1">Multi-pass membrane protein</topology>
    </subcellularLocation>
</comment>